<dbReference type="CDD" id="cd12173">
    <property type="entry name" value="PGDH_4"/>
    <property type="match status" value="1"/>
</dbReference>
<dbReference type="EMBL" id="JAAKYA010000012">
    <property type="protein sequence ID" value="NGO38216.1"/>
    <property type="molecule type" value="Genomic_DNA"/>
</dbReference>
<evidence type="ECO:0000256" key="7">
    <source>
        <dbReference type="ARBA" id="ARBA00023027"/>
    </source>
</evidence>
<dbReference type="InterPro" id="IPR045626">
    <property type="entry name" value="PGDH_ASB_dom"/>
</dbReference>
<dbReference type="EC" id="1.1.1.95" evidence="11"/>
<dbReference type="InterPro" id="IPR045865">
    <property type="entry name" value="ACT-like_dom_sf"/>
</dbReference>
<comment type="function">
    <text evidence="1">Catalyzes the reversible oxidation of 3-phospho-D-glycerate to 3-phosphonooxypyruvate, the first step of the phosphorylated L-serine biosynthesis pathway. Also catalyzes the reversible oxidation of 2-hydroxyglutarate to 2-oxoglutarate.</text>
</comment>
<evidence type="ECO:0000313" key="13">
    <source>
        <dbReference type="EMBL" id="NGO38216.1"/>
    </source>
</evidence>
<dbReference type="AlphaFoldDB" id="A0A6M1RF37"/>
<dbReference type="GO" id="GO:0006564">
    <property type="term" value="P:L-serine biosynthetic process"/>
    <property type="evidence" value="ECO:0007669"/>
    <property type="project" value="UniProtKB-UniRule"/>
</dbReference>
<comment type="similarity">
    <text evidence="3 11">Belongs to the D-isomer specific 2-hydroxyacid dehydrogenase family.</text>
</comment>
<evidence type="ECO:0000256" key="8">
    <source>
        <dbReference type="ARBA" id="ARBA00023299"/>
    </source>
</evidence>
<dbReference type="InterPro" id="IPR050857">
    <property type="entry name" value="D-2-hydroxyacid_DH"/>
</dbReference>
<dbReference type="SUPFAM" id="SSF55021">
    <property type="entry name" value="ACT-like"/>
    <property type="match status" value="1"/>
</dbReference>
<evidence type="ECO:0000256" key="5">
    <source>
        <dbReference type="ARBA" id="ARBA00022605"/>
    </source>
</evidence>
<dbReference type="PROSITE" id="PS00670">
    <property type="entry name" value="D_2_HYDROXYACID_DH_2"/>
    <property type="match status" value="1"/>
</dbReference>
<evidence type="ECO:0000256" key="6">
    <source>
        <dbReference type="ARBA" id="ARBA00023002"/>
    </source>
</evidence>
<reference evidence="13 14" key="1">
    <citation type="submission" date="2020-02" db="EMBL/GenBank/DDBJ databases">
        <title>Draft genome sequence of Limisphaera ngatamarikiensis NGM72.4T, a thermophilic Verrucomicrobia grouped in subdivision 3.</title>
        <authorList>
            <person name="Carere C.R."/>
            <person name="Steen J."/>
            <person name="Hugenholtz P."/>
            <person name="Stott M.B."/>
        </authorList>
    </citation>
    <scope>NUCLEOTIDE SEQUENCE [LARGE SCALE GENOMIC DNA]</scope>
    <source>
        <strain evidence="13 14">NGM72.4</strain>
    </source>
</reference>
<dbReference type="UniPathway" id="UPA00135">
    <property type="reaction ID" value="UER00196"/>
</dbReference>
<dbReference type="SUPFAM" id="SSF143548">
    <property type="entry name" value="Serine metabolism enzymes domain"/>
    <property type="match status" value="1"/>
</dbReference>
<evidence type="ECO:0000256" key="10">
    <source>
        <dbReference type="ARBA" id="ARBA00048731"/>
    </source>
</evidence>
<dbReference type="GO" id="GO:0004617">
    <property type="term" value="F:phosphoglycerate dehydrogenase activity"/>
    <property type="evidence" value="ECO:0007669"/>
    <property type="project" value="UniProtKB-UniRule"/>
</dbReference>
<dbReference type="FunFam" id="3.30.70.260:FF:000008">
    <property type="entry name" value="D-3-phosphoglycerate dehydrogenase, chloroplastic"/>
    <property type="match status" value="1"/>
</dbReference>
<dbReference type="GO" id="GO:0051287">
    <property type="term" value="F:NAD binding"/>
    <property type="evidence" value="ECO:0007669"/>
    <property type="project" value="UniProtKB-UniRule"/>
</dbReference>
<evidence type="ECO:0000256" key="9">
    <source>
        <dbReference type="ARBA" id="ARBA00048126"/>
    </source>
</evidence>
<dbReference type="PROSITE" id="PS00065">
    <property type="entry name" value="D_2_HYDROXYACID_DH_1"/>
    <property type="match status" value="1"/>
</dbReference>
<dbReference type="Pfam" id="PF00389">
    <property type="entry name" value="2-Hacid_dh"/>
    <property type="match status" value="1"/>
</dbReference>
<dbReference type="Pfam" id="PF02826">
    <property type="entry name" value="2-Hacid_dh_C"/>
    <property type="match status" value="1"/>
</dbReference>
<dbReference type="SUPFAM" id="SSF51735">
    <property type="entry name" value="NAD(P)-binding Rossmann-fold domains"/>
    <property type="match status" value="1"/>
</dbReference>
<evidence type="ECO:0000313" key="14">
    <source>
        <dbReference type="Proteomes" id="UP000477311"/>
    </source>
</evidence>
<name>A0A6M1RF37_9BACT</name>
<accession>A0A6M1RF37</accession>
<dbReference type="InterPro" id="IPR036291">
    <property type="entry name" value="NAD(P)-bd_dom_sf"/>
</dbReference>
<sequence length="532" mass="58036">MKILVCDPIAPKGIELLKARPEFQVEVLSRRHSEEELLPLVSDAVALVVRSETRVTRRVIEAARSLRVVGRAGVGVDNVDVEAATQHGVVVMNTPGGNTISTAELTMAMLLALARKLPQAHASMVAGQWDRKQFSGIELAGKKLGILGLGRIGSEVAKRALAFGMEVFGYDPFLADARVKSLGVRLVNEVDELYRVADFITVHMPVTELTRGMLNASAFARMKPGVRLINCARGEIIVEEDLLAALERGQVAGAALDVYATEPLPADHPFRKHPALILTPHLGASTKEAQEKCGVEVAEVITSYLLTGEVRNAVNLPYLDAKTYEQVKPYLVLGEKLGRLLGQLAPEQVDRLYITYGGRARELPNVDPVSRAVLMGFLSRTGMGTINTVNVRSIAATLGITVEEKRSNEPVTYNEWLHVQVFQGDQKVISAGGTFFGSPQNPRIVRLYSMPVEIPISGHILLLTNRDRPGMVGHIGTLLGRHGINIASMNLHRDEAGGRALTVLHLDNAPDRSVLEELERDPDIDNVRLVYL</sequence>
<dbReference type="Pfam" id="PF01842">
    <property type="entry name" value="ACT"/>
    <property type="match status" value="1"/>
</dbReference>
<dbReference type="Pfam" id="PF19304">
    <property type="entry name" value="PGDH_inter"/>
    <property type="match status" value="1"/>
</dbReference>
<dbReference type="InterPro" id="IPR006139">
    <property type="entry name" value="D-isomer_2_OHA_DH_cat_dom"/>
</dbReference>
<keyword evidence="8 11" id="KW-0718">Serine biosynthesis</keyword>
<dbReference type="InterPro" id="IPR029009">
    <property type="entry name" value="ASB_dom_sf"/>
</dbReference>
<comment type="caution">
    <text evidence="13">The sequence shown here is derived from an EMBL/GenBank/DDBJ whole genome shotgun (WGS) entry which is preliminary data.</text>
</comment>
<proteinExistence type="inferred from homology"/>
<dbReference type="PANTHER" id="PTHR42789:SF1">
    <property type="entry name" value="D-ISOMER SPECIFIC 2-HYDROXYACID DEHYDROGENASE FAMILY PROTEIN (AFU_ORTHOLOGUE AFUA_6G10090)"/>
    <property type="match status" value="1"/>
</dbReference>
<dbReference type="InterPro" id="IPR006140">
    <property type="entry name" value="D-isomer_DH_NAD-bd"/>
</dbReference>
<dbReference type="InterPro" id="IPR006236">
    <property type="entry name" value="PGDH"/>
</dbReference>
<dbReference type="InterPro" id="IPR002912">
    <property type="entry name" value="ACT_dom"/>
</dbReference>
<dbReference type="InterPro" id="IPR029752">
    <property type="entry name" value="D-isomer_DH_CS1"/>
</dbReference>
<organism evidence="13 14">
    <name type="scientific">Limisphaera ngatamarikiensis</name>
    <dbReference type="NCBI Taxonomy" id="1324935"/>
    <lineage>
        <taxon>Bacteria</taxon>
        <taxon>Pseudomonadati</taxon>
        <taxon>Verrucomicrobiota</taxon>
        <taxon>Verrucomicrobiia</taxon>
        <taxon>Limisphaerales</taxon>
        <taxon>Limisphaeraceae</taxon>
        <taxon>Limisphaera</taxon>
    </lineage>
</organism>
<keyword evidence="14" id="KW-1185">Reference proteome</keyword>
<evidence type="ECO:0000259" key="12">
    <source>
        <dbReference type="PROSITE" id="PS51671"/>
    </source>
</evidence>
<dbReference type="CDD" id="cd04902">
    <property type="entry name" value="ACT_3PGDH-xct"/>
    <property type="match status" value="1"/>
</dbReference>
<dbReference type="PROSITE" id="PS00671">
    <property type="entry name" value="D_2_HYDROXYACID_DH_3"/>
    <property type="match status" value="1"/>
</dbReference>
<dbReference type="Gene3D" id="3.40.50.720">
    <property type="entry name" value="NAD(P)-binding Rossmann-like Domain"/>
    <property type="match status" value="2"/>
</dbReference>
<dbReference type="SUPFAM" id="SSF52283">
    <property type="entry name" value="Formate/glycerate dehydrogenase catalytic domain-like"/>
    <property type="match status" value="1"/>
</dbReference>
<evidence type="ECO:0000256" key="1">
    <source>
        <dbReference type="ARBA" id="ARBA00003800"/>
    </source>
</evidence>
<keyword evidence="6 11" id="KW-0560">Oxidoreductase</keyword>
<protein>
    <recommendedName>
        <fullName evidence="4 11">D-3-phosphoglycerate dehydrogenase</fullName>
        <ecNumber evidence="11">1.1.1.95</ecNumber>
    </recommendedName>
</protein>
<dbReference type="PROSITE" id="PS51671">
    <property type="entry name" value="ACT"/>
    <property type="match status" value="1"/>
</dbReference>
<gene>
    <name evidence="13" type="ORF">G4L39_02240</name>
</gene>
<evidence type="ECO:0000256" key="4">
    <source>
        <dbReference type="ARBA" id="ARBA00021582"/>
    </source>
</evidence>
<comment type="pathway">
    <text evidence="2 11">Amino-acid biosynthesis; L-serine biosynthesis; L-serine from 3-phospho-D-glycerate: step 1/3.</text>
</comment>
<keyword evidence="5 11" id="KW-0028">Amino-acid biosynthesis</keyword>
<keyword evidence="7 11" id="KW-0520">NAD</keyword>
<evidence type="ECO:0000256" key="11">
    <source>
        <dbReference type="RuleBase" id="RU363003"/>
    </source>
</evidence>
<dbReference type="PANTHER" id="PTHR42789">
    <property type="entry name" value="D-ISOMER SPECIFIC 2-HYDROXYACID DEHYDROGENASE FAMILY PROTEIN (AFU_ORTHOLOGUE AFUA_6G10090)"/>
    <property type="match status" value="1"/>
</dbReference>
<comment type="catalytic activity">
    <reaction evidence="10 11">
        <text>(2R)-3-phosphoglycerate + NAD(+) = 3-phosphooxypyruvate + NADH + H(+)</text>
        <dbReference type="Rhea" id="RHEA:12641"/>
        <dbReference type="ChEBI" id="CHEBI:15378"/>
        <dbReference type="ChEBI" id="CHEBI:18110"/>
        <dbReference type="ChEBI" id="CHEBI:57540"/>
        <dbReference type="ChEBI" id="CHEBI:57945"/>
        <dbReference type="ChEBI" id="CHEBI:58272"/>
        <dbReference type="EC" id="1.1.1.95"/>
    </reaction>
</comment>
<dbReference type="Gene3D" id="3.30.70.260">
    <property type="match status" value="1"/>
</dbReference>
<evidence type="ECO:0000256" key="3">
    <source>
        <dbReference type="ARBA" id="ARBA00005854"/>
    </source>
</evidence>
<feature type="domain" description="ACT" evidence="12">
    <location>
        <begin position="460"/>
        <end position="532"/>
    </location>
</feature>
<dbReference type="FunFam" id="3.40.50.720:FF:000021">
    <property type="entry name" value="D-3-phosphoglycerate dehydrogenase"/>
    <property type="match status" value="1"/>
</dbReference>
<dbReference type="Proteomes" id="UP000477311">
    <property type="component" value="Unassembled WGS sequence"/>
</dbReference>
<comment type="catalytic activity">
    <reaction evidence="9">
        <text>(R)-2-hydroxyglutarate + NAD(+) = 2-oxoglutarate + NADH + H(+)</text>
        <dbReference type="Rhea" id="RHEA:49612"/>
        <dbReference type="ChEBI" id="CHEBI:15378"/>
        <dbReference type="ChEBI" id="CHEBI:15801"/>
        <dbReference type="ChEBI" id="CHEBI:16810"/>
        <dbReference type="ChEBI" id="CHEBI:57540"/>
        <dbReference type="ChEBI" id="CHEBI:57945"/>
        <dbReference type="EC" id="1.1.1.399"/>
    </reaction>
</comment>
<evidence type="ECO:0000256" key="2">
    <source>
        <dbReference type="ARBA" id="ARBA00005216"/>
    </source>
</evidence>
<dbReference type="Gene3D" id="3.30.1330.90">
    <property type="entry name" value="D-3-phosphoglycerate dehydrogenase, domain 3"/>
    <property type="match status" value="1"/>
</dbReference>
<dbReference type="InterPro" id="IPR029753">
    <property type="entry name" value="D-isomer_DH_CS"/>
</dbReference>
<dbReference type="RefSeq" id="WP_165105568.1">
    <property type="nucleotide sequence ID" value="NZ_JAAKYA010000012.1"/>
</dbReference>
<dbReference type="NCBIfam" id="TIGR01327">
    <property type="entry name" value="PGDH"/>
    <property type="match status" value="1"/>
</dbReference>